<evidence type="ECO:0000313" key="1">
    <source>
        <dbReference type="EMBL" id="CDM92012.1"/>
    </source>
</evidence>
<protein>
    <submittedName>
        <fullName evidence="1">Uncharacterized protein</fullName>
    </submittedName>
</protein>
<dbReference type="EMBL" id="FO818637">
    <property type="protein sequence ID" value="CDM92012.1"/>
    <property type="molecule type" value="Genomic_DNA"/>
</dbReference>
<dbReference type="AlphaFoldDB" id="A0A0B6XDR9"/>
<gene>
    <name evidence="1" type="ORF">XBW1_4668</name>
</gene>
<organism evidence="1 2">
    <name type="scientific">Xenorhabdus bovienii</name>
    <name type="common">Xenorhabdus nematophila subsp. bovienii</name>
    <dbReference type="NCBI Taxonomy" id="40576"/>
    <lineage>
        <taxon>Bacteria</taxon>
        <taxon>Pseudomonadati</taxon>
        <taxon>Pseudomonadota</taxon>
        <taxon>Gammaproteobacteria</taxon>
        <taxon>Enterobacterales</taxon>
        <taxon>Morganellaceae</taxon>
        <taxon>Xenorhabdus</taxon>
    </lineage>
</organism>
<dbReference type="KEGG" id="xbv:XBW1_4668"/>
<reference evidence="1 2" key="1">
    <citation type="submission" date="2014-02" db="EMBL/GenBank/DDBJ databases">
        <authorList>
            <person name="Genoscope - CEA"/>
        </authorList>
    </citation>
    <scope>NUCLEOTIDE SEQUENCE [LARGE SCALE GENOMIC DNA]</scope>
    <source>
        <strain evidence="1 2">CS03</strain>
    </source>
</reference>
<dbReference type="Proteomes" id="UP000032930">
    <property type="component" value="Chromosome"/>
</dbReference>
<accession>A0A0B6XDR9</accession>
<evidence type="ECO:0000313" key="2">
    <source>
        <dbReference type="Proteomes" id="UP000032930"/>
    </source>
</evidence>
<sequence length="71" mass="8306">MLDTMFNGELNNSIKDNMVVNKKAIDNLSMINVLFMTEHKNIYNVNIKNIKYIGLNWVICVKYKLQPSNQK</sequence>
<proteinExistence type="predicted"/>
<name>A0A0B6XDR9_XENBV</name>